<evidence type="ECO:0000313" key="1">
    <source>
        <dbReference type="EMBL" id="CAK9073718.1"/>
    </source>
</evidence>
<protein>
    <submittedName>
        <fullName evidence="1">Uncharacterized protein</fullName>
    </submittedName>
</protein>
<dbReference type="Proteomes" id="UP001642484">
    <property type="component" value="Unassembled WGS sequence"/>
</dbReference>
<organism evidence="1 2">
    <name type="scientific">Durusdinium trenchii</name>
    <dbReference type="NCBI Taxonomy" id="1381693"/>
    <lineage>
        <taxon>Eukaryota</taxon>
        <taxon>Sar</taxon>
        <taxon>Alveolata</taxon>
        <taxon>Dinophyceae</taxon>
        <taxon>Suessiales</taxon>
        <taxon>Symbiodiniaceae</taxon>
        <taxon>Durusdinium</taxon>
    </lineage>
</organism>
<keyword evidence="2" id="KW-1185">Reference proteome</keyword>
<name>A0ABP0PDN1_9DINO</name>
<reference evidence="1 2" key="1">
    <citation type="submission" date="2024-02" db="EMBL/GenBank/DDBJ databases">
        <authorList>
            <person name="Chen Y."/>
            <person name="Shah S."/>
            <person name="Dougan E. K."/>
            <person name="Thang M."/>
            <person name="Chan C."/>
        </authorList>
    </citation>
    <scope>NUCLEOTIDE SEQUENCE [LARGE SCALE GENOMIC DNA]</scope>
</reference>
<proteinExistence type="predicted"/>
<dbReference type="EMBL" id="CAXAMN010022917">
    <property type="protein sequence ID" value="CAK9073718.1"/>
    <property type="molecule type" value="Genomic_DNA"/>
</dbReference>
<sequence>MTIPQNRAGWAIATPHALSVSRDERRRALSEVSRRKNPIPGYTGHLDGHKVENVFGATFGEALLVGEAARHRRARGCQPGDDVVTRRTARTHNFDNGSLNTTWGSKLGHDEPLAKTTSVFHNHRGHGIRAGAAVPGYCGFIPSKVAGNCFGKRMALDNLHATEMRKINDEGAEWRTNWIVASETNKKRLAHGAFAAGSLMEVKENFQFTREAPTREAPGSTWKLYEPPTAQQWIRY</sequence>
<evidence type="ECO:0000313" key="2">
    <source>
        <dbReference type="Proteomes" id="UP001642484"/>
    </source>
</evidence>
<comment type="caution">
    <text evidence="1">The sequence shown here is derived from an EMBL/GenBank/DDBJ whole genome shotgun (WGS) entry which is preliminary data.</text>
</comment>
<gene>
    <name evidence="1" type="ORF">CCMP2556_LOCUS36307</name>
</gene>
<accession>A0ABP0PDN1</accession>